<dbReference type="FunFam" id="3.40.50.720:FF:000209">
    <property type="entry name" value="Polyketide synthase Pks12"/>
    <property type="match status" value="1"/>
</dbReference>
<dbReference type="FunFam" id="3.40.47.10:FF:000019">
    <property type="entry name" value="Polyketide synthase type I"/>
    <property type="match status" value="1"/>
</dbReference>
<dbReference type="InterPro" id="IPR049900">
    <property type="entry name" value="PKS_mFAS_DH"/>
</dbReference>
<dbReference type="InterPro" id="IPR029063">
    <property type="entry name" value="SAM-dependent_MTases_sf"/>
</dbReference>
<feature type="domain" description="Carrier" evidence="8">
    <location>
        <begin position="2401"/>
        <end position="2478"/>
    </location>
</feature>
<keyword evidence="4" id="KW-0511">Multifunctional enzyme</keyword>
<dbReference type="InterPro" id="IPR013968">
    <property type="entry name" value="PKS_KR"/>
</dbReference>
<dbReference type="Gene3D" id="3.90.180.10">
    <property type="entry name" value="Medium-chain alcohol dehydrogenases, catalytic domain"/>
    <property type="match status" value="1"/>
</dbReference>
<evidence type="ECO:0000256" key="5">
    <source>
        <dbReference type="ARBA" id="ARBA00023315"/>
    </source>
</evidence>
<feature type="region of interest" description="N-terminal hotdog fold" evidence="7">
    <location>
        <begin position="878"/>
        <end position="1014"/>
    </location>
</feature>
<dbReference type="SUPFAM" id="SSF50129">
    <property type="entry name" value="GroES-like"/>
    <property type="match status" value="1"/>
</dbReference>
<name>A0A0C6P318_BORBO</name>
<dbReference type="InterPro" id="IPR016036">
    <property type="entry name" value="Malonyl_transacylase_ACP-bd"/>
</dbReference>
<dbReference type="GO" id="GO:0004315">
    <property type="term" value="F:3-oxoacyl-[acyl-carrier-protein] synthase activity"/>
    <property type="evidence" value="ECO:0007669"/>
    <property type="project" value="InterPro"/>
</dbReference>
<evidence type="ECO:0000313" key="11">
    <source>
        <dbReference type="EMBL" id="CCJ52638.1"/>
    </source>
</evidence>
<dbReference type="SUPFAM" id="SSF47336">
    <property type="entry name" value="ACP-like"/>
    <property type="match status" value="1"/>
</dbReference>
<dbReference type="Pfam" id="PF08240">
    <property type="entry name" value="ADH_N"/>
    <property type="match status" value="1"/>
</dbReference>
<dbReference type="PANTHER" id="PTHR43775:SF37">
    <property type="entry name" value="SI:DKEY-61P9.11"/>
    <property type="match status" value="1"/>
</dbReference>
<dbReference type="InterPro" id="IPR013154">
    <property type="entry name" value="ADH-like_N"/>
</dbReference>
<sequence>MAKRIAVIGLSFRFPRTNTADYWRDLLQGKDLVSQVDESRWSSDAYFHPQRDHPGTAYTRSAGSLGDISGFDADFFGISPREAALMDPQQRLLLELCWEGFENAGLRPSRVRGSDCGVYIGIASADYAYRLADDLEVVDASIATGNTSSIAANRLSYVFDLRGPSMAVDTACSSSLVAFHQACRAIAAGDATMAVAGGVSLHLHPYGFVTFSKASMLSPRGRCRVFDASADGYVRAEGGGLFILKDYDAALADGDPILAVVAGTAVNTDGRKSGLTVPSADAQARLLSQAYAQAGIDPRQIDYLEAHGTGTPVGDPIETRAIGMALGRQRAAHAPLPIGSVKSNQGHLEAASGVAGLVKALYCLRHREVPATIGVDEINPNIDCAAWNIDIVRQRRALPERGTLTVGVNSFGFGGANAHVILQTPPDEPHAPLATLATTSAIPLVISGKQPAALKAAARDMARHLRSQPSRALYDIAYQAALRRDWHEERAVVYGATSEAIAQALTALADESGPRRLVASGRAVPAAQGPVFVYSGNGSQWAGMGERLMHNPVFAEAVHEIDAYFHPLAGYLLGDALRAAPGDCRYDSTEYAQPALFAMQVGMTRMLNQRGIVAHAVAGHSVGEVAAAWASGALTLADAVQVIFHRSRLQGLTRGRGAMTAVGVDGGAALALIAELGLSRVLCVAGHNSSRGATIAGNPDALAVLENALRERRAFQRRLDLDYAFHSPAMDGISGALHEALAGLTPGEAEIPFYSTVAGACMAGAALDANYWWRNVRQPVRFDQAMAALIEQGENIFVEIGPHPVVRGYINDALKQANVEGRVIVTATRGEDDPQRVHDAAGQVVASGAAPQWQTLFPWPGRHVELPAYAWQRERHWHPLTPSGIGLLERRRVHPLLGYPLRQHESTWENQLDCSTHPALADHVVGQAVVFPGAGFAEMALAAAQARHEDGEYVELEDLEIHAPLLLAAGAAKVTRCAVDPQDGRWHVRARDQGSDGAWTTHATARILSEPGAALLGERAPALPERPADFDAASHLALTESVGLSYGPAFRAVERGWLQDDGDIVAQLRMPEPIATELAAHHLHPAVFDSVLQLIIHWFRDDAQRDSGLTYVPARIGRLAWRRAAGPVHSARVRLLRRNPHSLMAEFALFDAHGKQIAHAREARFRSIRLRKGAGEALDFLHYVGVPRPHPHADAPPPLQVADGERAILQAIDADSLKRYAYEVDPLLDSLCRQFTCEALHALADDDGLLSAATVTRCREAADGGAPLLEQLLRQAQEDGQLDATPSGWRLRAADPQEPRATDIWNALVREYPEHFRVAQAVGRVGLSLPALLRGERTLDEVHPPALTPGSLTAQLLPAGQQRRLGQHIAGWLATAVAQLRGDARLRVLECGADGPAFGLDYYQALDDDRIDCVYRSSRSAAIDEAERLRERCPDLSVQAIDHTEPPAGRYDLAILHANWPTLDEARQALGHVRHCLAPGGVLLLLANQPTAWLDFIFGARGQWWSASVAGEATPALQPAAFWRRELQALGCACEPAADFLPDTRSGPYLLAATVATVADGDSGDTVDAPPARRWLLLADAADAAVARPLAAQLRAAGQQVTTAGDAPEDDAGLALWLQEAAKSGPVDGVIHAAGLAATAHIDAAAMLRHQVRRCALAAATLQAGPPLADAPLWLLTRGAAQHLAGDDAVAPAADSALWGYGRTLMNESNAVRMLDLPRNMADLPLDALTRELLWPDTEQELVLAAGGSRHAPRLRLAQPPAPRADCPAEAPQDAAAVQLGFELPGQLRALAWRHAPLPAPAGGQLEVAVAATGLNFRDVMYALGMLSDEAIENGFAGPSLGLEFAGTVTRAGAQVQGYAAGDAVVGFGPASFGDRVLTTPAAVARVPAGMPLEAAATIPSTFFTAYYALHHLAQLEPGEKVLIHGAAGGVGIAAIQYAQWRGAEIHASAGTPDKRDFLRLLGVQHVYDSRTLSYADEVLANTGGAGVDVVLNSLAGEAIHRNLVVLKPFGRFLELGKRDFYENTRIGLRPFRNNISYFGIDADQLMARRPALTQRLFADMMALFEAGALHPLPYTVFHADQVVDAFRHMQQARQIGKIVVAGMDEVRPAPATAARPDAALALDPRASYLVTGGLGGFGLRTAQWLADKGARHLVLASRRGATEPDTLAALAALRRQGVAVHAVACDVTDRAALAALLAGIAAETPLRGIVHAAMVIDDALVRNTDAARIERVLAPKLLGAQHLDALTAGLALDFFVCFSSATTLFGNPGQSNYVAANAWLEAFCRARRERGLPATCVAWGALDDVGYLARNVKVKDALAGRMGGQALRSDVALQALEDILLADRSDLGVLELDWNALARFLPSAASPKFGDVARRRAQAGGPDLNDEDIRHLAATLDDAALQVRLVEILKAEVGEILRVPMDRLDASRSVYDMGLDSLMGVELMVALENRCGLKLPVMALSESPTIEQLAERLVALLRGESDMPADATAAQVRQVAAQHAADVPADSLAEFAADLDATAPRQKMIH</sequence>
<dbReference type="PROSITE" id="PS00606">
    <property type="entry name" value="KS3_1"/>
    <property type="match status" value="1"/>
</dbReference>
<evidence type="ECO:0000259" key="10">
    <source>
        <dbReference type="PROSITE" id="PS52019"/>
    </source>
</evidence>
<dbReference type="SMART" id="SM00822">
    <property type="entry name" value="PKS_KR"/>
    <property type="match status" value="1"/>
</dbReference>
<dbReference type="Pfam" id="PF21089">
    <property type="entry name" value="PKS_DH_N"/>
    <property type="match status" value="1"/>
</dbReference>
<dbReference type="Gene3D" id="1.10.1200.10">
    <property type="entry name" value="ACP-like"/>
    <property type="match status" value="1"/>
</dbReference>
<evidence type="ECO:0000259" key="9">
    <source>
        <dbReference type="PROSITE" id="PS52004"/>
    </source>
</evidence>
<dbReference type="PROSITE" id="PS52019">
    <property type="entry name" value="PKS_MFAS_DH"/>
    <property type="match status" value="1"/>
</dbReference>
<gene>
    <name evidence="11" type="primary">wcbR</name>
    <name evidence="11" type="ORF">BN112_0720</name>
</gene>
<dbReference type="Gene3D" id="3.30.70.3290">
    <property type="match status" value="1"/>
</dbReference>
<dbReference type="CDD" id="cd05195">
    <property type="entry name" value="enoyl_red"/>
    <property type="match status" value="1"/>
</dbReference>
<dbReference type="SUPFAM" id="SSF51735">
    <property type="entry name" value="NAD(P)-binding Rossmann-fold domains"/>
    <property type="match status" value="3"/>
</dbReference>
<dbReference type="InterPro" id="IPR018201">
    <property type="entry name" value="Ketoacyl_synth_AS"/>
</dbReference>
<dbReference type="EMBL" id="HE965806">
    <property type="protein sequence ID" value="CCJ52638.1"/>
    <property type="molecule type" value="Genomic_DNA"/>
</dbReference>
<dbReference type="InterPro" id="IPR049552">
    <property type="entry name" value="PKS_DH_N"/>
</dbReference>
<dbReference type="InterPro" id="IPR036736">
    <property type="entry name" value="ACP-like_sf"/>
</dbReference>
<dbReference type="Gene3D" id="3.40.366.10">
    <property type="entry name" value="Malonyl-Coenzyme A Acyl Carrier Protein, domain 2"/>
    <property type="match status" value="1"/>
</dbReference>
<dbReference type="Pfam" id="PF02801">
    <property type="entry name" value="Ketoacyl-synt_C"/>
    <property type="match status" value="1"/>
</dbReference>
<feature type="active site" description="Proton donor; for dehydratase activity" evidence="7">
    <location>
        <position position="1089"/>
    </location>
</feature>
<dbReference type="GO" id="GO:0016491">
    <property type="term" value="F:oxidoreductase activity"/>
    <property type="evidence" value="ECO:0007669"/>
    <property type="project" value="InterPro"/>
</dbReference>
<dbReference type="KEGG" id="bbh:BN112_0720"/>
<dbReference type="HOGENOM" id="CLU_000022_31_5_4"/>
<feature type="region of interest" description="C-terminal hotdog fold" evidence="7">
    <location>
        <begin position="1027"/>
        <end position="1174"/>
    </location>
</feature>
<dbReference type="SMART" id="SM01294">
    <property type="entry name" value="PKS_PP_betabranch"/>
    <property type="match status" value="1"/>
</dbReference>
<keyword evidence="1" id="KW-0596">Phosphopantetheine</keyword>
<dbReference type="InterPro" id="IPR009081">
    <property type="entry name" value="PP-bd_ACP"/>
</dbReference>
<dbReference type="InterPro" id="IPR011032">
    <property type="entry name" value="GroES-like_sf"/>
</dbReference>
<comment type="function">
    <text evidence="6">Involved in production of the polyketide antibiotic thailandamide.</text>
</comment>
<dbReference type="Pfam" id="PF00698">
    <property type="entry name" value="Acyl_transf_1"/>
    <property type="match status" value="1"/>
</dbReference>
<dbReference type="InterPro" id="IPR020807">
    <property type="entry name" value="PKS_DH"/>
</dbReference>
<dbReference type="InterPro" id="IPR014031">
    <property type="entry name" value="Ketoacyl_synth_C"/>
</dbReference>
<dbReference type="InterPro" id="IPR020806">
    <property type="entry name" value="PKS_PP-bd"/>
</dbReference>
<dbReference type="Pfam" id="PF00550">
    <property type="entry name" value="PP-binding"/>
    <property type="match status" value="1"/>
</dbReference>
<proteinExistence type="predicted"/>
<evidence type="ECO:0000259" key="8">
    <source>
        <dbReference type="PROSITE" id="PS50075"/>
    </source>
</evidence>
<dbReference type="InterPro" id="IPR050091">
    <property type="entry name" value="PKS_NRPS_Biosynth_Enz"/>
</dbReference>
<dbReference type="GO" id="GO:0004312">
    <property type="term" value="F:fatty acid synthase activity"/>
    <property type="evidence" value="ECO:0007669"/>
    <property type="project" value="TreeGrafter"/>
</dbReference>
<dbReference type="SUPFAM" id="SSF55048">
    <property type="entry name" value="Probable ACP-binding domain of malonyl-CoA ACP transacylase"/>
    <property type="match status" value="1"/>
</dbReference>
<dbReference type="InterPro" id="IPR016039">
    <property type="entry name" value="Thiolase-like"/>
</dbReference>
<dbReference type="InterPro" id="IPR014030">
    <property type="entry name" value="Ketoacyl_synth_N"/>
</dbReference>
<dbReference type="InterPro" id="IPR020843">
    <property type="entry name" value="ER"/>
</dbReference>
<organism evidence="11 12">
    <name type="scientific">Bordetella bronchiseptica 253</name>
    <dbReference type="NCBI Taxonomy" id="568707"/>
    <lineage>
        <taxon>Bacteria</taxon>
        <taxon>Pseudomonadati</taxon>
        <taxon>Pseudomonadota</taxon>
        <taxon>Betaproteobacteria</taxon>
        <taxon>Burkholderiales</taxon>
        <taxon>Alcaligenaceae</taxon>
        <taxon>Bordetella</taxon>
    </lineage>
</organism>
<keyword evidence="2" id="KW-0597">Phosphoprotein</keyword>
<evidence type="ECO:0000256" key="4">
    <source>
        <dbReference type="ARBA" id="ARBA00023268"/>
    </source>
</evidence>
<dbReference type="Gene3D" id="3.40.50.150">
    <property type="entry name" value="Vaccinia Virus protein VP39"/>
    <property type="match status" value="1"/>
</dbReference>
<dbReference type="PROSITE" id="PS50075">
    <property type="entry name" value="CARRIER"/>
    <property type="match status" value="1"/>
</dbReference>
<evidence type="ECO:0000313" key="12">
    <source>
        <dbReference type="Proteomes" id="UP000007564"/>
    </source>
</evidence>
<dbReference type="Proteomes" id="UP000007564">
    <property type="component" value="Chromosome"/>
</dbReference>
<dbReference type="Pfam" id="PF00109">
    <property type="entry name" value="ketoacyl-synt"/>
    <property type="match status" value="1"/>
</dbReference>
<dbReference type="Pfam" id="PF14765">
    <property type="entry name" value="PS-DH"/>
    <property type="match status" value="1"/>
</dbReference>
<dbReference type="SMART" id="SM00827">
    <property type="entry name" value="PKS_AT"/>
    <property type="match status" value="1"/>
</dbReference>
<dbReference type="PANTHER" id="PTHR43775">
    <property type="entry name" value="FATTY ACID SYNTHASE"/>
    <property type="match status" value="1"/>
</dbReference>
<dbReference type="SUPFAM" id="SSF53901">
    <property type="entry name" value="Thiolase-like"/>
    <property type="match status" value="1"/>
</dbReference>
<keyword evidence="5" id="KW-0012">Acyltransferase</keyword>
<dbReference type="Pfam" id="PF16197">
    <property type="entry name" value="KAsynt_C_assoc"/>
    <property type="match status" value="1"/>
</dbReference>
<dbReference type="GO" id="GO:0006633">
    <property type="term" value="P:fatty acid biosynthetic process"/>
    <property type="evidence" value="ECO:0007669"/>
    <property type="project" value="InterPro"/>
</dbReference>
<dbReference type="Gene3D" id="3.10.129.110">
    <property type="entry name" value="Polyketide synthase dehydratase"/>
    <property type="match status" value="1"/>
</dbReference>
<dbReference type="SUPFAM" id="SSF53335">
    <property type="entry name" value="S-adenosyl-L-methionine-dependent methyltransferases"/>
    <property type="match status" value="1"/>
</dbReference>
<evidence type="ECO:0000256" key="1">
    <source>
        <dbReference type="ARBA" id="ARBA00022450"/>
    </source>
</evidence>
<dbReference type="SMART" id="SM00829">
    <property type="entry name" value="PKS_ER"/>
    <property type="match status" value="1"/>
</dbReference>
<dbReference type="InterPro" id="IPR057326">
    <property type="entry name" value="KR_dom"/>
</dbReference>
<evidence type="ECO:0000256" key="6">
    <source>
        <dbReference type="ARBA" id="ARBA00054155"/>
    </source>
</evidence>
<dbReference type="InterPro" id="IPR032821">
    <property type="entry name" value="PKS_assoc"/>
</dbReference>
<dbReference type="SMART" id="SM00826">
    <property type="entry name" value="PKS_DH"/>
    <property type="match status" value="1"/>
</dbReference>
<feature type="domain" description="Ketosynthase family 3 (KS3)" evidence="9">
    <location>
        <begin position="2"/>
        <end position="424"/>
    </location>
</feature>
<keyword evidence="3" id="KW-0808">Transferase</keyword>
<protein>
    <submittedName>
        <fullName evidence="11">Putative type I polyketide synthase</fullName>
    </submittedName>
</protein>
<dbReference type="InterPro" id="IPR036291">
    <property type="entry name" value="NAD(P)-bd_dom_sf"/>
</dbReference>
<dbReference type="InterPro" id="IPR014043">
    <property type="entry name" value="Acyl_transferase_dom"/>
</dbReference>
<dbReference type="InterPro" id="IPR049551">
    <property type="entry name" value="PKS_DH_C"/>
</dbReference>
<dbReference type="Pfam" id="PF08659">
    <property type="entry name" value="KR"/>
    <property type="match status" value="1"/>
</dbReference>
<dbReference type="SMART" id="SM00825">
    <property type="entry name" value="PKS_KS"/>
    <property type="match status" value="1"/>
</dbReference>
<evidence type="ECO:0000256" key="2">
    <source>
        <dbReference type="ARBA" id="ARBA00022553"/>
    </source>
</evidence>
<dbReference type="InterPro" id="IPR020841">
    <property type="entry name" value="PKS_Beta-ketoAc_synthase_dom"/>
</dbReference>
<dbReference type="InterPro" id="IPR016035">
    <property type="entry name" value="Acyl_Trfase/lysoPLipase"/>
</dbReference>
<dbReference type="RefSeq" id="WP_015063855.1">
    <property type="nucleotide sequence ID" value="NC_019382.1"/>
</dbReference>
<dbReference type="Gene3D" id="3.40.47.10">
    <property type="match status" value="1"/>
</dbReference>
<dbReference type="CDD" id="cd00833">
    <property type="entry name" value="PKS"/>
    <property type="match status" value="1"/>
</dbReference>
<dbReference type="PROSITE" id="PS52004">
    <property type="entry name" value="KS3_2"/>
    <property type="match status" value="1"/>
</dbReference>
<feature type="domain" description="PKS/mFAS DH" evidence="10">
    <location>
        <begin position="878"/>
        <end position="1174"/>
    </location>
</feature>
<dbReference type="OrthoDB" id="9778690at2"/>
<dbReference type="Pfam" id="PF13602">
    <property type="entry name" value="ADH_zinc_N_2"/>
    <property type="match status" value="1"/>
</dbReference>
<dbReference type="SMART" id="SM00823">
    <property type="entry name" value="PKS_PP"/>
    <property type="match status" value="1"/>
</dbReference>
<reference evidence="11 12" key="1">
    <citation type="journal article" date="2012" name="BMC Genomics">
        <title>Comparative genomics of the classical Bordetella subspecies: the evolution and exchange of virulence-associated diversity amongst closely related pathogens.</title>
        <authorList>
            <person name="Park J."/>
            <person name="Zhang Y."/>
            <person name="Buboltz A.M."/>
            <person name="Zhang X."/>
            <person name="Schuster S.C."/>
            <person name="Ahuja U."/>
            <person name="Liu M."/>
            <person name="Miller J.F."/>
            <person name="Sebaihia M."/>
            <person name="Bentley S.D."/>
            <person name="Parkhill J."/>
            <person name="Harvill E.T."/>
        </authorList>
    </citation>
    <scope>NUCLEOTIDE SEQUENCE [LARGE SCALE GENOMIC DNA]</scope>
    <source>
        <strain evidence="11 12">253</strain>
    </source>
</reference>
<dbReference type="SUPFAM" id="SSF52151">
    <property type="entry name" value="FabD/lysophospholipase-like"/>
    <property type="match status" value="1"/>
</dbReference>
<dbReference type="InterPro" id="IPR042104">
    <property type="entry name" value="PKS_dehydratase_sf"/>
</dbReference>
<evidence type="ECO:0000256" key="7">
    <source>
        <dbReference type="PROSITE-ProRule" id="PRU01363"/>
    </source>
</evidence>
<dbReference type="Gene3D" id="3.40.50.720">
    <property type="entry name" value="NAD(P)-binding Rossmann-like Domain"/>
    <property type="match status" value="3"/>
</dbReference>
<evidence type="ECO:0000256" key="3">
    <source>
        <dbReference type="ARBA" id="ARBA00022679"/>
    </source>
</evidence>
<dbReference type="InterPro" id="IPR001227">
    <property type="entry name" value="Ac_transferase_dom_sf"/>
</dbReference>
<dbReference type="GO" id="GO:0031177">
    <property type="term" value="F:phosphopantetheine binding"/>
    <property type="evidence" value="ECO:0007669"/>
    <property type="project" value="InterPro"/>
</dbReference>
<feature type="active site" description="Proton acceptor; for dehydratase activity" evidence="7">
    <location>
        <position position="923"/>
    </location>
</feature>
<accession>A0A0C6P318</accession>